<dbReference type="Pfam" id="PF07875">
    <property type="entry name" value="Coat_F"/>
    <property type="match status" value="1"/>
</dbReference>
<keyword evidence="4" id="KW-0167">Capsid protein</keyword>
<sequence>MENMYTQQPHLAWHETLEIHELTAFQSIGLMKLKTAYGKVKDPALKELYEQAINGLSANIRELLEFYPLAPREDDETDEIREDLLPFYAGDLLALFKTGVRNYSIAITETATPALRTVLKKQLNNAIDTHAKVFTYMYGKSFYPSYNLEKLLQNDVNLANKALQRSL</sequence>
<keyword evidence="1" id="KW-0749">Sporulation</keyword>
<evidence type="ECO:0000256" key="3">
    <source>
        <dbReference type="ARBA" id="ARBA00024344"/>
    </source>
</evidence>
<evidence type="ECO:0000313" key="4">
    <source>
        <dbReference type="EMBL" id="QVY62660.1"/>
    </source>
</evidence>
<keyword evidence="5" id="KW-1185">Reference proteome</keyword>
<gene>
    <name evidence="4" type="ORF">J1899_06250</name>
</gene>
<dbReference type="EMBL" id="CP071709">
    <property type="protein sequence ID" value="QVY62660.1"/>
    <property type="molecule type" value="Genomic_DNA"/>
</dbReference>
<reference evidence="4 5" key="1">
    <citation type="submission" date="2021-03" db="EMBL/GenBank/DDBJ databases">
        <title>The first data on the complete genome of the tetrodotoxin-producing bacterium.</title>
        <authorList>
            <person name="Melnikova D.I."/>
            <person name="Nijland R."/>
            <person name="Magarlamov T.Y."/>
        </authorList>
    </citation>
    <scope>NUCLEOTIDE SEQUENCE [LARGE SCALE GENOMIC DNA]</scope>
    <source>
        <strain evidence="4 5">1839</strain>
    </source>
</reference>
<comment type="similarity">
    <text evidence="3">Belongs to the CotF family.</text>
</comment>
<dbReference type="InterPro" id="IPR012851">
    <property type="entry name" value="Spore_coat_CotF-like"/>
</dbReference>
<dbReference type="InterPro" id="IPR012347">
    <property type="entry name" value="Ferritin-like"/>
</dbReference>
<dbReference type="Gene3D" id="1.20.1260.10">
    <property type="match status" value="1"/>
</dbReference>
<proteinExistence type="inferred from homology"/>
<accession>A0ABX8FF91</accession>
<dbReference type="PANTHER" id="PTHR39183:SF1">
    <property type="entry name" value="SPORE COAT PROTEIN F-LIKE PROTEIN YHCQ"/>
    <property type="match status" value="1"/>
</dbReference>
<protein>
    <submittedName>
        <fullName evidence="4">Spore coat protein</fullName>
    </submittedName>
</protein>
<comment type="subcellular location">
    <subcellularLocation>
        <location evidence="2">Spore coat</location>
    </subcellularLocation>
</comment>
<dbReference type="RefSeq" id="WP_214478092.1">
    <property type="nucleotide sequence ID" value="NZ_CANKUS010000005.1"/>
</dbReference>
<dbReference type="PANTHER" id="PTHR39183">
    <property type="entry name" value="SPORE COAT PROTEIN F-LIKE PROTEIN YHCQ"/>
    <property type="match status" value="1"/>
</dbReference>
<name>A0ABX8FF91_9BACI</name>
<dbReference type="Proteomes" id="UP000679247">
    <property type="component" value="Chromosome"/>
</dbReference>
<evidence type="ECO:0000256" key="2">
    <source>
        <dbReference type="ARBA" id="ARBA00024325"/>
    </source>
</evidence>
<evidence type="ECO:0000313" key="5">
    <source>
        <dbReference type="Proteomes" id="UP000679247"/>
    </source>
</evidence>
<organism evidence="4 5">
    <name type="scientific">Cytobacillus gottheilii</name>
    <dbReference type="NCBI Taxonomy" id="859144"/>
    <lineage>
        <taxon>Bacteria</taxon>
        <taxon>Bacillati</taxon>
        <taxon>Bacillota</taxon>
        <taxon>Bacilli</taxon>
        <taxon>Bacillales</taxon>
        <taxon>Bacillaceae</taxon>
        <taxon>Cytobacillus</taxon>
    </lineage>
</organism>
<evidence type="ECO:0000256" key="1">
    <source>
        <dbReference type="ARBA" id="ARBA00022969"/>
    </source>
</evidence>
<keyword evidence="4" id="KW-0946">Virion</keyword>